<evidence type="ECO:0000313" key="2">
    <source>
        <dbReference type="EMBL" id="GAA2425584.1"/>
    </source>
</evidence>
<reference evidence="3" key="1">
    <citation type="journal article" date="2019" name="Int. J. Syst. Evol. Microbiol.">
        <title>The Global Catalogue of Microorganisms (GCM) 10K type strain sequencing project: providing services to taxonomists for standard genome sequencing and annotation.</title>
        <authorList>
            <consortium name="The Broad Institute Genomics Platform"/>
            <consortium name="The Broad Institute Genome Sequencing Center for Infectious Disease"/>
            <person name="Wu L."/>
            <person name="Ma J."/>
        </authorList>
    </citation>
    <scope>NUCLEOTIDE SEQUENCE [LARGE SCALE GENOMIC DNA]</scope>
    <source>
        <strain evidence="3">JCM 6922</strain>
    </source>
</reference>
<keyword evidence="3" id="KW-1185">Reference proteome</keyword>
<dbReference type="Proteomes" id="UP001500460">
    <property type="component" value="Unassembled WGS sequence"/>
</dbReference>
<feature type="compositionally biased region" description="Basic and acidic residues" evidence="1">
    <location>
        <begin position="7"/>
        <end position="17"/>
    </location>
</feature>
<proteinExistence type="predicted"/>
<evidence type="ECO:0000313" key="3">
    <source>
        <dbReference type="Proteomes" id="UP001500460"/>
    </source>
</evidence>
<sequence length="77" mass="7980">MLLDANGVRHDDTDARRGVPGAAGSRGRGRSLVPPALTALVEDVEQVTPDISHEGASNDGPALIENGEAHVFAAQRP</sequence>
<dbReference type="EMBL" id="BAAATK010000004">
    <property type="protein sequence ID" value="GAA2425584.1"/>
    <property type="molecule type" value="Genomic_DNA"/>
</dbReference>
<organism evidence="2 3">
    <name type="scientific">Streptomyces glaucus</name>
    <dbReference type="NCBI Taxonomy" id="284029"/>
    <lineage>
        <taxon>Bacteria</taxon>
        <taxon>Bacillati</taxon>
        <taxon>Actinomycetota</taxon>
        <taxon>Actinomycetes</taxon>
        <taxon>Kitasatosporales</taxon>
        <taxon>Streptomycetaceae</taxon>
        <taxon>Streptomyces</taxon>
    </lineage>
</organism>
<accession>A0ABP5WEM2</accession>
<comment type="caution">
    <text evidence="2">The sequence shown here is derived from an EMBL/GenBank/DDBJ whole genome shotgun (WGS) entry which is preliminary data.</text>
</comment>
<gene>
    <name evidence="2" type="ORF">GCM10010421_10470</name>
</gene>
<feature type="region of interest" description="Disordered" evidence="1">
    <location>
        <begin position="51"/>
        <end position="77"/>
    </location>
</feature>
<feature type="region of interest" description="Disordered" evidence="1">
    <location>
        <begin position="1"/>
        <end position="33"/>
    </location>
</feature>
<protein>
    <submittedName>
        <fullName evidence="2">Uncharacterized protein</fullName>
    </submittedName>
</protein>
<name>A0ABP5WEM2_9ACTN</name>
<evidence type="ECO:0000256" key="1">
    <source>
        <dbReference type="SAM" id="MobiDB-lite"/>
    </source>
</evidence>